<dbReference type="InterPro" id="IPR029307">
    <property type="entry name" value="INT_SG_DDX_CT_C"/>
</dbReference>
<feature type="region of interest" description="Disordered" evidence="1">
    <location>
        <begin position="289"/>
        <end position="315"/>
    </location>
</feature>
<feature type="domain" description="VWFA" evidence="3">
    <location>
        <begin position="48"/>
        <end position="176"/>
    </location>
</feature>
<feature type="region of interest" description="Disordered" evidence="1">
    <location>
        <begin position="713"/>
        <end position="777"/>
    </location>
</feature>
<dbReference type="Pfam" id="PF25462">
    <property type="entry name" value="Beta-barrel_INTS6"/>
    <property type="match status" value="1"/>
</dbReference>
<organism evidence="4 5">
    <name type="scientific">Elysia chlorotica</name>
    <name type="common">Eastern emerald elysia</name>
    <name type="synonym">Sea slug</name>
    <dbReference type="NCBI Taxonomy" id="188477"/>
    <lineage>
        <taxon>Eukaryota</taxon>
        <taxon>Metazoa</taxon>
        <taxon>Spiralia</taxon>
        <taxon>Lophotrochozoa</taxon>
        <taxon>Mollusca</taxon>
        <taxon>Gastropoda</taxon>
        <taxon>Heterobranchia</taxon>
        <taxon>Euthyneura</taxon>
        <taxon>Panpulmonata</taxon>
        <taxon>Sacoglossa</taxon>
        <taxon>Placobranchoidea</taxon>
        <taxon>Plakobranchidae</taxon>
        <taxon>Elysia</taxon>
    </lineage>
</organism>
<evidence type="ECO:0000256" key="1">
    <source>
        <dbReference type="SAM" id="MobiDB-lite"/>
    </source>
</evidence>
<dbReference type="EMBL" id="RQTK01000644">
    <property type="protein sequence ID" value="RUS76673.1"/>
    <property type="molecule type" value="Genomic_DNA"/>
</dbReference>
<evidence type="ECO:0000313" key="4">
    <source>
        <dbReference type="EMBL" id="RUS76673.1"/>
    </source>
</evidence>
<feature type="compositionally biased region" description="Low complexity" evidence="1">
    <location>
        <begin position="761"/>
        <end position="770"/>
    </location>
</feature>
<feature type="compositionally biased region" description="Polar residues" evidence="1">
    <location>
        <begin position="301"/>
        <end position="315"/>
    </location>
</feature>
<sequence>LVESSKQSVELHLRVGKGSDVIFYYLEFYRVWYQHFWADLFFFAVMTIILFLVDTSASMNQRTYLGTALIDVAKAAVENFMKSRSRDANSRWDRYMLLTFEDPPANVKAGWKESHLTFASELKNLRASGLSSLGPSLKHAFDLLNLNRMTSGIETYGQGRSPFYNESTVIIVITDGGHLTTQSGIQSELNLPMNSVVPGAELTKEPFRWDQRIFSLVMRLPASVPPDVSAFPFIPSAENTAIDVMCEVTGGRSYAVYSQKMLNAAVESLVQKVQCGVVINFEKFGPDPPPVNDVSRLENGQDANGSAKENQDTNKQILLDDVDDKKLNSNTANGNSIQQLQAWHSCRKLIYVPRSAQKGHCTGHWPIPEGYWPDITSPSLPPRTAHPMVQFSCQASDPLVIENLPFDKYELEPSPLTQFILERRQPNTCWQVFVANSSKFRELCHPFGYLKASSSLTTVNLFVMPYNYPVLLPLLEELFKAHNLKPNQQWRQRFESYLKTMPGYYAPNLRRALARMGAPNLVSDNMDNCLSYSVITYLKKLKNQARMEMDRLNASIGQKLPHHENIRVNTRSKTSILQRKDFNQLLANVGGNLACLKQELQQDYSSFTLAVQDPDVKPQTYRNPFDISRKGLLDQISRMRNNFLRTSSTSESLIDLDDRHRVPIGQMGNYQEVLKRQPPALRELESTPTRLHMFGNPFKVNKQLTVDEAEEAIVIGNSPRKRSASESPPNSPNRKRKPGPLPRDVPYRRPSTPSITPPASPASSLASSADLDSESAEDGPLQIIMDSDDESSVLGSDGEETSSGGAIYLQHNKFSSSSNKLTNNGSSNSSNHVKSNSNNHIHHSLSDPQKSLADEEEEEEEEKSSLPLTLSPPAVENSVGKDLLLPPLAILSGSGLSDKDYQLLVYNRQLKILVTKEVKRPGRNHSKLFEQLTSIRGSLKMQIDFVREIIHEAKRFKRKFLVQELEKYIENMSNRNNSKLNNFNSKSHLS</sequence>
<keyword evidence="5" id="KW-1185">Reference proteome</keyword>
<keyword evidence="2" id="KW-0812">Transmembrane</keyword>
<dbReference type="CDD" id="cd00198">
    <property type="entry name" value="vWFA"/>
    <property type="match status" value="1"/>
</dbReference>
<evidence type="ECO:0000256" key="2">
    <source>
        <dbReference type="SAM" id="Phobius"/>
    </source>
</evidence>
<dbReference type="FunFam" id="3.40.50.410:FF:000010">
    <property type="entry name" value="Integrator complex subunit 6 like"/>
    <property type="match status" value="1"/>
</dbReference>
<evidence type="ECO:0000259" key="3">
    <source>
        <dbReference type="PROSITE" id="PS50234"/>
    </source>
</evidence>
<dbReference type="SMART" id="SM00327">
    <property type="entry name" value="VWA"/>
    <property type="match status" value="1"/>
</dbReference>
<dbReference type="Pfam" id="PF15300">
    <property type="entry name" value="INT_SG_DDX_CT_C"/>
    <property type="match status" value="1"/>
</dbReference>
<feature type="non-terminal residue" evidence="4">
    <location>
        <position position="1"/>
    </location>
</feature>
<dbReference type="STRING" id="188477.A0A3S1HCP7"/>
<feature type="transmembrane region" description="Helical" evidence="2">
    <location>
        <begin position="32"/>
        <end position="53"/>
    </location>
</feature>
<dbReference type="PROSITE" id="PS50234">
    <property type="entry name" value="VWFA"/>
    <property type="match status" value="1"/>
</dbReference>
<dbReference type="InterPro" id="IPR036465">
    <property type="entry name" value="vWFA_dom_sf"/>
</dbReference>
<dbReference type="Gene3D" id="3.40.50.410">
    <property type="entry name" value="von Willebrand factor, type A domain"/>
    <property type="match status" value="1"/>
</dbReference>
<dbReference type="OrthoDB" id="9449012at2759"/>
<feature type="region of interest" description="Disordered" evidence="1">
    <location>
        <begin position="817"/>
        <end position="872"/>
    </location>
</feature>
<comment type="caution">
    <text evidence="4">The sequence shown here is derived from an EMBL/GenBank/DDBJ whole genome shotgun (WGS) entry which is preliminary data.</text>
</comment>
<dbReference type="Proteomes" id="UP000271974">
    <property type="component" value="Unassembled WGS sequence"/>
</dbReference>
<dbReference type="GO" id="GO:0034472">
    <property type="term" value="P:snRNA 3'-end processing"/>
    <property type="evidence" value="ECO:0007669"/>
    <property type="project" value="TreeGrafter"/>
</dbReference>
<name>A0A3S1HCP7_ELYCH</name>
<dbReference type="InterPro" id="IPR002035">
    <property type="entry name" value="VWF_A"/>
</dbReference>
<proteinExistence type="predicted"/>
<feature type="compositionally biased region" description="Low complexity" evidence="1">
    <location>
        <begin position="817"/>
        <end position="839"/>
    </location>
</feature>
<dbReference type="InterPro" id="IPR051113">
    <property type="entry name" value="Integrator_subunit6"/>
</dbReference>
<dbReference type="PANTHER" id="PTHR12957:SF2">
    <property type="entry name" value="INTEGRATOR COMPLEX SUBUNIT 6"/>
    <property type="match status" value="1"/>
</dbReference>
<reference evidence="4 5" key="1">
    <citation type="submission" date="2019-01" db="EMBL/GenBank/DDBJ databases">
        <title>A draft genome assembly of the solar-powered sea slug Elysia chlorotica.</title>
        <authorList>
            <person name="Cai H."/>
            <person name="Li Q."/>
            <person name="Fang X."/>
            <person name="Li J."/>
            <person name="Curtis N.E."/>
            <person name="Altenburger A."/>
            <person name="Shibata T."/>
            <person name="Feng M."/>
            <person name="Maeda T."/>
            <person name="Schwartz J.A."/>
            <person name="Shigenobu S."/>
            <person name="Lundholm N."/>
            <person name="Nishiyama T."/>
            <person name="Yang H."/>
            <person name="Hasebe M."/>
            <person name="Li S."/>
            <person name="Pierce S.K."/>
            <person name="Wang J."/>
        </authorList>
    </citation>
    <scope>NUCLEOTIDE SEQUENCE [LARGE SCALE GENOMIC DNA]</scope>
    <source>
        <strain evidence="4">EC2010</strain>
        <tissue evidence="4">Whole organism of an adult</tissue>
    </source>
</reference>
<dbReference type="AlphaFoldDB" id="A0A3S1HCP7"/>
<protein>
    <recommendedName>
        <fullName evidence="3">VWFA domain-containing protein</fullName>
    </recommendedName>
</protein>
<dbReference type="PANTHER" id="PTHR12957">
    <property type="entry name" value="DEAD/H BOX POLYPEPTIDE 26/DICE1-RELATED"/>
    <property type="match status" value="1"/>
</dbReference>
<keyword evidence="2" id="KW-1133">Transmembrane helix</keyword>
<evidence type="ECO:0000313" key="5">
    <source>
        <dbReference type="Proteomes" id="UP000271974"/>
    </source>
</evidence>
<dbReference type="InterPro" id="IPR057413">
    <property type="entry name" value="Beta-barrel_INTS6"/>
</dbReference>
<accession>A0A3S1HCP7</accession>
<dbReference type="GO" id="GO:0032039">
    <property type="term" value="C:integrator complex"/>
    <property type="evidence" value="ECO:0007669"/>
    <property type="project" value="TreeGrafter"/>
</dbReference>
<keyword evidence="2" id="KW-0472">Membrane</keyword>
<dbReference type="SUPFAM" id="SSF53300">
    <property type="entry name" value="vWA-like"/>
    <property type="match status" value="1"/>
</dbReference>
<gene>
    <name evidence="4" type="ORF">EGW08_015563</name>
</gene>
<dbReference type="Pfam" id="PF13519">
    <property type="entry name" value="VWA_2"/>
    <property type="match status" value="1"/>
</dbReference>